<evidence type="ECO:0000313" key="3">
    <source>
        <dbReference type="Proteomes" id="UP001596091"/>
    </source>
</evidence>
<proteinExistence type="predicted"/>
<evidence type="ECO:0000259" key="1">
    <source>
        <dbReference type="Pfam" id="PF12867"/>
    </source>
</evidence>
<dbReference type="SUPFAM" id="SSF109854">
    <property type="entry name" value="DinB/YfiT-like putative metalloenzymes"/>
    <property type="match status" value="1"/>
</dbReference>
<gene>
    <name evidence="2" type="ORF">ACFPT7_24075</name>
</gene>
<dbReference type="Pfam" id="PF12867">
    <property type="entry name" value="DinB_2"/>
    <property type="match status" value="1"/>
</dbReference>
<protein>
    <submittedName>
        <fullName evidence="2">DinB family protein</fullName>
    </submittedName>
</protein>
<dbReference type="Proteomes" id="UP001596091">
    <property type="component" value="Unassembled WGS sequence"/>
</dbReference>
<keyword evidence="3" id="KW-1185">Reference proteome</keyword>
<comment type="caution">
    <text evidence="2">The sequence shown here is derived from an EMBL/GenBank/DDBJ whole genome shotgun (WGS) entry which is preliminary data.</text>
</comment>
<evidence type="ECO:0000313" key="2">
    <source>
        <dbReference type="EMBL" id="MFC5865404.1"/>
    </source>
</evidence>
<dbReference type="RefSeq" id="WP_263341949.1">
    <property type="nucleotide sequence ID" value="NZ_JAGSYH010000008.1"/>
</dbReference>
<name>A0ABW1EN14_9BACT</name>
<accession>A0ABW1EN14</accession>
<dbReference type="InterPro" id="IPR034660">
    <property type="entry name" value="DinB/YfiT-like"/>
</dbReference>
<dbReference type="InterPro" id="IPR024775">
    <property type="entry name" value="DinB-like"/>
</dbReference>
<dbReference type="Gene3D" id="1.20.120.450">
    <property type="entry name" value="dinb family like domain"/>
    <property type="match status" value="1"/>
</dbReference>
<reference evidence="3" key="1">
    <citation type="journal article" date="2019" name="Int. J. Syst. Evol. Microbiol.">
        <title>The Global Catalogue of Microorganisms (GCM) 10K type strain sequencing project: providing services to taxonomists for standard genome sequencing and annotation.</title>
        <authorList>
            <consortium name="The Broad Institute Genomics Platform"/>
            <consortium name="The Broad Institute Genome Sequencing Center for Infectious Disease"/>
            <person name="Wu L."/>
            <person name="Ma J."/>
        </authorList>
    </citation>
    <scope>NUCLEOTIDE SEQUENCE [LARGE SCALE GENOMIC DNA]</scope>
    <source>
        <strain evidence="3">JCM 4087</strain>
    </source>
</reference>
<sequence length="181" mass="20196">MEPTLESCLPLLSQTPATLTALLQGLTPAQLDRNEGGDSWNAREVVAHLIHTDQTNWMPRIRHIIEFGESQPFPPFSRTGQRELDLSCPIADLLKQFTETRHVNLDALLALQLKASDFALRGHHPVLGIVTISQLLSAWTTHDLTHLHQLIRLLADPFREAVGPFHRFLGVLQCQGHSSPA</sequence>
<organism evidence="2 3">
    <name type="scientific">Acidicapsa dinghuensis</name>
    <dbReference type="NCBI Taxonomy" id="2218256"/>
    <lineage>
        <taxon>Bacteria</taxon>
        <taxon>Pseudomonadati</taxon>
        <taxon>Acidobacteriota</taxon>
        <taxon>Terriglobia</taxon>
        <taxon>Terriglobales</taxon>
        <taxon>Acidobacteriaceae</taxon>
        <taxon>Acidicapsa</taxon>
    </lineage>
</organism>
<feature type="domain" description="DinB-like" evidence="1">
    <location>
        <begin position="12"/>
        <end position="150"/>
    </location>
</feature>
<dbReference type="EMBL" id="JBHSPH010000020">
    <property type="protein sequence ID" value="MFC5865404.1"/>
    <property type="molecule type" value="Genomic_DNA"/>
</dbReference>